<dbReference type="EMBL" id="SZVO01000001">
    <property type="protein sequence ID" value="TKT93735.1"/>
    <property type="molecule type" value="Genomic_DNA"/>
</dbReference>
<dbReference type="InterPro" id="IPR050300">
    <property type="entry name" value="GDXG_lipolytic_enzyme"/>
</dbReference>
<keyword evidence="5" id="KW-1185">Reference proteome</keyword>
<organism evidence="4 5">
    <name type="scientific">Dyadobacter frigoris</name>
    <dbReference type="NCBI Taxonomy" id="2576211"/>
    <lineage>
        <taxon>Bacteria</taxon>
        <taxon>Pseudomonadati</taxon>
        <taxon>Bacteroidota</taxon>
        <taxon>Cytophagia</taxon>
        <taxon>Cytophagales</taxon>
        <taxon>Spirosomataceae</taxon>
        <taxon>Dyadobacter</taxon>
    </lineage>
</organism>
<evidence type="ECO:0000256" key="2">
    <source>
        <dbReference type="SAM" id="SignalP"/>
    </source>
</evidence>
<sequence length="300" mass="33022">MNKPLCSFLFLILTGISFSGFAQKEIALYPGTIPNAKEANNEETNSKGVIRNVSKPTLSVFLPPIGQSNGAAVIICPGGGYGVLVIDREGYEVAQAFNRLGIAAFVLKYRLPSDKIMKDKSIGPLQDAQQAIKTVRERAKEWNVDTSKIGIMGFSAGGHLAATAGTHFDKSLIENKEKTSVRPNFMVLVYPVISFLEAPSHKGSRSNLIGPSPTEDQIKYFSNELQVNQSTPPAFITHAGDDTVVPVSNSIMFYEALNKFKSPSDLHIYSKGEHGYLKTPPFDEWFTRCINWMKTNQFIP</sequence>
<proteinExistence type="predicted"/>
<gene>
    <name evidence="4" type="ORF">FDK13_00550</name>
</gene>
<dbReference type="Pfam" id="PF20434">
    <property type="entry name" value="BD-FAE"/>
    <property type="match status" value="1"/>
</dbReference>
<dbReference type="PANTHER" id="PTHR48081">
    <property type="entry name" value="AB HYDROLASE SUPERFAMILY PROTEIN C4A8.06C"/>
    <property type="match status" value="1"/>
</dbReference>
<evidence type="ECO:0000313" key="4">
    <source>
        <dbReference type="EMBL" id="TKT93735.1"/>
    </source>
</evidence>
<dbReference type="AlphaFoldDB" id="A0A4U6DAI7"/>
<evidence type="ECO:0000313" key="5">
    <source>
        <dbReference type="Proteomes" id="UP000304900"/>
    </source>
</evidence>
<dbReference type="OrthoDB" id="9794725at2"/>
<dbReference type="GO" id="GO:0016787">
    <property type="term" value="F:hydrolase activity"/>
    <property type="evidence" value="ECO:0007669"/>
    <property type="project" value="UniProtKB-KW"/>
</dbReference>
<dbReference type="SUPFAM" id="SSF53474">
    <property type="entry name" value="alpha/beta-Hydrolases"/>
    <property type="match status" value="1"/>
</dbReference>
<dbReference type="Gene3D" id="3.40.50.1820">
    <property type="entry name" value="alpha/beta hydrolase"/>
    <property type="match status" value="1"/>
</dbReference>
<dbReference type="Proteomes" id="UP000304900">
    <property type="component" value="Unassembled WGS sequence"/>
</dbReference>
<name>A0A4U6DAI7_9BACT</name>
<dbReference type="RefSeq" id="WP_137338029.1">
    <property type="nucleotide sequence ID" value="NZ_SZVO01000001.1"/>
</dbReference>
<evidence type="ECO:0000259" key="3">
    <source>
        <dbReference type="Pfam" id="PF20434"/>
    </source>
</evidence>
<comment type="caution">
    <text evidence="4">The sequence shown here is derived from an EMBL/GenBank/DDBJ whole genome shotgun (WGS) entry which is preliminary data.</text>
</comment>
<feature type="domain" description="BD-FAE-like" evidence="3">
    <location>
        <begin position="58"/>
        <end position="257"/>
    </location>
</feature>
<feature type="chain" id="PRO_5020188255" evidence="2">
    <location>
        <begin position="23"/>
        <end position="300"/>
    </location>
</feature>
<evidence type="ECO:0000256" key="1">
    <source>
        <dbReference type="ARBA" id="ARBA00022801"/>
    </source>
</evidence>
<dbReference type="InterPro" id="IPR049492">
    <property type="entry name" value="BD-FAE-like_dom"/>
</dbReference>
<dbReference type="InterPro" id="IPR029058">
    <property type="entry name" value="AB_hydrolase_fold"/>
</dbReference>
<protein>
    <submittedName>
        <fullName evidence="4">Alpha/beta hydrolase</fullName>
    </submittedName>
</protein>
<feature type="signal peptide" evidence="2">
    <location>
        <begin position="1"/>
        <end position="22"/>
    </location>
</feature>
<keyword evidence="1 4" id="KW-0378">Hydrolase</keyword>
<dbReference type="PANTHER" id="PTHR48081:SF6">
    <property type="entry name" value="PEPTIDASE S9 PROLYL OLIGOPEPTIDASE CATALYTIC DOMAIN-CONTAINING PROTEIN"/>
    <property type="match status" value="1"/>
</dbReference>
<accession>A0A4U6DAI7</accession>
<reference evidence="4 5" key="1">
    <citation type="submission" date="2019-05" db="EMBL/GenBank/DDBJ databases">
        <title>Dyadobacter AR-3-8 sp. nov., isolated from arctic soil.</title>
        <authorList>
            <person name="Chaudhary D.K."/>
        </authorList>
    </citation>
    <scope>NUCLEOTIDE SEQUENCE [LARGE SCALE GENOMIC DNA]</scope>
    <source>
        <strain evidence="4 5">AR-3-8</strain>
    </source>
</reference>
<keyword evidence="2" id="KW-0732">Signal</keyword>